<accession>A0A4R1G291</accession>
<protein>
    <submittedName>
        <fullName evidence="2">Uncharacterized protein</fullName>
    </submittedName>
</protein>
<reference evidence="2 3" key="1">
    <citation type="submission" date="2019-03" db="EMBL/GenBank/DDBJ databases">
        <title>Genomic Encyclopedia of Type Strains, Phase IV (KMG-IV): sequencing the most valuable type-strain genomes for metagenomic binning, comparative biology and taxonomic classification.</title>
        <authorList>
            <person name="Goeker M."/>
        </authorList>
    </citation>
    <scope>NUCLEOTIDE SEQUENCE [LARGE SCALE GENOMIC DNA]</scope>
    <source>
        <strain evidence="2 3">DSM 15534</strain>
    </source>
</reference>
<keyword evidence="1" id="KW-0175">Coiled coil</keyword>
<name>A0A4R1G291_9PAST</name>
<comment type="caution">
    <text evidence="2">The sequence shown here is derived from an EMBL/GenBank/DDBJ whole genome shotgun (WGS) entry which is preliminary data.</text>
</comment>
<dbReference type="EMBL" id="SMFT01000001">
    <property type="protein sequence ID" value="TCK01824.1"/>
    <property type="molecule type" value="Genomic_DNA"/>
</dbReference>
<proteinExistence type="predicted"/>
<keyword evidence="3" id="KW-1185">Reference proteome</keyword>
<dbReference type="RefSeq" id="WP_132688621.1">
    <property type="nucleotide sequence ID" value="NZ_SMFT01000001.1"/>
</dbReference>
<gene>
    <name evidence="2" type="ORF">EV694_0458</name>
</gene>
<dbReference type="OrthoDB" id="5682288at2"/>
<feature type="coiled-coil region" evidence="1">
    <location>
        <begin position="7"/>
        <end position="34"/>
    </location>
</feature>
<evidence type="ECO:0000313" key="3">
    <source>
        <dbReference type="Proteomes" id="UP000294702"/>
    </source>
</evidence>
<dbReference type="AlphaFoldDB" id="A0A4R1G291"/>
<sequence>MADPIYHTQIQQKITQLEREKAQVLAHLALVERRILLLQQALEVMNTDTSEVQQYDTENYQYRVYRKQFNGKISQLIQQVMKAEPERHWRALELAEAVLIADKQPHTPVSEYHLKNIGSAMIRLVNKGIVNRIVVKKHKIIQWQWKPHHNKSS</sequence>
<organism evidence="2 3">
    <name type="scientific">Volucribacter psittacicida</name>
    <dbReference type="NCBI Taxonomy" id="203482"/>
    <lineage>
        <taxon>Bacteria</taxon>
        <taxon>Pseudomonadati</taxon>
        <taxon>Pseudomonadota</taxon>
        <taxon>Gammaproteobacteria</taxon>
        <taxon>Pasteurellales</taxon>
        <taxon>Pasteurellaceae</taxon>
        <taxon>Volucribacter</taxon>
    </lineage>
</organism>
<dbReference type="Proteomes" id="UP000294702">
    <property type="component" value="Unassembled WGS sequence"/>
</dbReference>
<evidence type="ECO:0000256" key="1">
    <source>
        <dbReference type="SAM" id="Coils"/>
    </source>
</evidence>
<evidence type="ECO:0000313" key="2">
    <source>
        <dbReference type="EMBL" id="TCK01824.1"/>
    </source>
</evidence>